<dbReference type="Gene3D" id="3.40.50.1820">
    <property type="entry name" value="alpha/beta hydrolase"/>
    <property type="match status" value="1"/>
</dbReference>
<organism evidence="11 12">
    <name type="scientific">Blumeria graminis f. sp. hordei (strain DH14)</name>
    <name type="common">Barley powdery mildew</name>
    <name type="synonym">Oidium monilioides f. sp. hordei</name>
    <dbReference type="NCBI Taxonomy" id="546991"/>
    <lineage>
        <taxon>Eukaryota</taxon>
        <taxon>Fungi</taxon>
        <taxon>Dikarya</taxon>
        <taxon>Ascomycota</taxon>
        <taxon>Pezizomycotina</taxon>
        <taxon>Leotiomycetes</taxon>
        <taxon>Erysiphales</taxon>
        <taxon>Erysiphaceae</taxon>
        <taxon>Blumeria</taxon>
        <taxon>Blumeria hordei</taxon>
    </lineage>
</organism>
<evidence type="ECO:0000313" key="12">
    <source>
        <dbReference type="Proteomes" id="UP000015441"/>
    </source>
</evidence>
<accession>N1JFM5</accession>
<keyword evidence="12" id="KW-1185">Reference proteome</keyword>
<dbReference type="InterPro" id="IPR029058">
    <property type="entry name" value="AB_hydrolase_fold"/>
</dbReference>
<sequence length="694" mass="77478">MVQIPVFNRLSFSEYIALIGSFILVILEFVIRILALALPSSIINLFYRASRRLFDRVISARSKKAEAKKLNITTSIRNATEFTDLCRFFGYTAEEHIVQTRDGYLLGVHRLAWKRGEENQNVNYGTGTQRKGVVYMHHGLLMSSEVWVCMTEEERCLPFRLVELGYDVWVSTNSKFSNYSHNFKLGNNRGNKYSKKNIYHSPNETRFWNFSMDEFAFYDIPDTIEYILQTTMATSLSYIGFSQGTAQAFASLAVHPKLNKKINVFIALAPAMSPPGLSNSVVNALVKSSPKVLFLLFGHYSILSSTTVWQSILYPPIYTRLIDLALSNLFGWKVRNISASQKLAAYSHLYSFTSTKSVVHWFQIIRNKTFHMFDDDRSPFMSLGSKNFTKVKKFPTRNIKSPITLVYGGSDSLVDIDVMRKELPSHTSVVEIKHFEHLDFLWAREVETLVFPHVFKALEEHSVATEASECHDCEGRIFNLNDTGTVVSRDSITSEESRRPLTSSDSSTFPFGLDNTPLKSVLKRSGASSRSNIPRPCNSARKRSKVNTDDNNFLEEVAHTLSPKPTLAALVEEDQSKSIPSNDPEGHSTSALGSQFDSNAKNREVISPELDEKVLPPAESSVKKFGSNGNMSGTVAGKMSGSATGSVAGCVVGTVAGSMAGSATGNINGAHTYERFIIKARRDKRGGKFIEHLD</sequence>
<dbReference type="GO" id="GO:0016020">
    <property type="term" value="C:membrane"/>
    <property type="evidence" value="ECO:0007669"/>
    <property type="project" value="UniProtKB-SubCell"/>
</dbReference>
<dbReference type="AlphaFoldDB" id="N1JFM5"/>
<dbReference type="HOGENOM" id="CLU_010974_5_1_1"/>
<name>N1JFM5_BLUG1</name>
<dbReference type="GO" id="GO:0016787">
    <property type="term" value="F:hydrolase activity"/>
    <property type="evidence" value="ECO:0007669"/>
    <property type="project" value="UniProtKB-KW"/>
</dbReference>
<feature type="region of interest" description="Disordered" evidence="8">
    <location>
        <begin position="522"/>
        <end position="549"/>
    </location>
</feature>
<evidence type="ECO:0000256" key="7">
    <source>
        <dbReference type="ARBA" id="ARBA00023136"/>
    </source>
</evidence>
<dbReference type="FunCoup" id="N1JFM5">
    <property type="interactions" value="1283"/>
</dbReference>
<dbReference type="SUPFAM" id="SSF53474">
    <property type="entry name" value="alpha/beta-Hydrolases"/>
    <property type="match status" value="1"/>
</dbReference>
<comment type="caution">
    <text evidence="11">The sequence shown here is derived from an EMBL/GenBank/DDBJ whole genome shotgun (WGS) entry which is preliminary data.</text>
</comment>
<dbReference type="InterPro" id="IPR006693">
    <property type="entry name" value="AB_hydrolase_lipase"/>
</dbReference>
<evidence type="ECO:0000256" key="1">
    <source>
        <dbReference type="ARBA" id="ARBA00004167"/>
    </source>
</evidence>
<dbReference type="Pfam" id="PF04083">
    <property type="entry name" value="Abhydro_lipase"/>
    <property type="match status" value="1"/>
</dbReference>
<keyword evidence="5 9" id="KW-1133">Transmembrane helix</keyword>
<keyword evidence="7 9" id="KW-0472">Membrane</keyword>
<reference evidence="11 12" key="1">
    <citation type="journal article" date="2010" name="Science">
        <title>Genome expansion and gene loss in powdery mildew fungi reveal tradeoffs in extreme parasitism.</title>
        <authorList>
            <person name="Spanu P.D."/>
            <person name="Abbott J.C."/>
            <person name="Amselem J."/>
            <person name="Burgis T.A."/>
            <person name="Soanes D.M."/>
            <person name="Stueber K."/>
            <person name="Ver Loren van Themaat E."/>
            <person name="Brown J.K.M."/>
            <person name="Butcher S.A."/>
            <person name="Gurr S.J."/>
            <person name="Lebrun M.-H."/>
            <person name="Ridout C.J."/>
            <person name="Schulze-Lefert P."/>
            <person name="Talbot N.J."/>
            <person name="Ahmadinejad N."/>
            <person name="Ametz C."/>
            <person name="Barton G.R."/>
            <person name="Benjdia M."/>
            <person name="Bidzinski P."/>
            <person name="Bindschedler L.V."/>
            <person name="Both M."/>
            <person name="Brewer M.T."/>
            <person name="Cadle-Davidson L."/>
            <person name="Cadle-Davidson M.M."/>
            <person name="Collemare J."/>
            <person name="Cramer R."/>
            <person name="Frenkel O."/>
            <person name="Godfrey D."/>
            <person name="Harriman J."/>
            <person name="Hoede C."/>
            <person name="King B.C."/>
            <person name="Klages S."/>
            <person name="Kleemann J."/>
            <person name="Knoll D."/>
            <person name="Koti P.S."/>
            <person name="Kreplak J."/>
            <person name="Lopez-Ruiz F.J."/>
            <person name="Lu X."/>
            <person name="Maekawa T."/>
            <person name="Mahanil S."/>
            <person name="Micali C."/>
            <person name="Milgroom M.G."/>
            <person name="Montana G."/>
            <person name="Noir S."/>
            <person name="O'Connell R.J."/>
            <person name="Oberhaensli S."/>
            <person name="Parlange F."/>
            <person name="Pedersen C."/>
            <person name="Quesneville H."/>
            <person name="Reinhardt R."/>
            <person name="Rott M."/>
            <person name="Sacristan S."/>
            <person name="Schmidt S.M."/>
            <person name="Schoen M."/>
            <person name="Skamnioti P."/>
            <person name="Sommer H."/>
            <person name="Stephens A."/>
            <person name="Takahara H."/>
            <person name="Thordal-Christensen H."/>
            <person name="Vigouroux M."/>
            <person name="Wessling R."/>
            <person name="Wicker T."/>
            <person name="Panstruga R."/>
        </authorList>
    </citation>
    <scope>NUCLEOTIDE SEQUENCE [LARGE SCALE GENOMIC DNA]</scope>
    <source>
        <strain evidence="11">DH14</strain>
    </source>
</reference>
<evidence type="ECO:0000256" key="9">
    <source>
        <dbReference type="SAM" id="Phobius"/>
    </source>
</evidence>
<feature type="region of interest" description="Disordered" evidence="8">
    <location>
        <begin position="574"/>
        <end position="599"/>
    </location>
</feature>
<evidence type="ECO:0000256" key="3">
    <source>
        <dbReference type="ARBA" id="ARBA00022801"/>
    </source>
</evidence>
<evidence type="ECO:0000256" key="2">
    <source>
        <dbReference type="ARBA" id="ARBA00022692"/>
    </source>
</evidence>
<keyword evidence="3" id="KW-0378">Hydrolase</keyword>
<keyword evidence="4" id="KW-0442">Lipid degradation</keyword>
<dbReference type="STRING" id="546991.N1JFM5"/>
<dbReference type="Proteomes" id="UP000015441">
    <property type="component" value="Unassembled WGS sequence"/>
</dbReference>
<feature type="domain" description="Partial AB-hydrolase lipase" evidence="10">
    <location>
        <begin position="83"/>
        <end position="150"/>
    </location>
</feature>
<dbReference type="EMBL" id="CAUH01002782">
    <property type="protein sequence ID" value="CCU76573.1"/>
    <property type="molecule type" value="Genomic_DNA"/>
</dbReference>
<evidence type="ECO:0000256" key="8">
    <source>
        <dbReference type="SAM" id="MobiDB-lite"/>
    </source>
</evidence>
<keyword evidence="2 9" id="KW-0812">Transmembrane</keyword>
<dbReference type="GO" id="GO:0016042">
    <property type="term" value="P:lipid catabolic process"/>
    <property type="evidence" value="ECO:0007669"/>
    <property type="project" value="UniProtKB-KW"/>
</dbReference>
<dbReference type="FunFam" id="3.40.50.1820:FF:000095">
    <property type="entry name" value="Triglyceride lipase-cholesterol esterase"/>
    <property type="match status" value="1"/>
</dbReference>
<protein>
    <submittedName>
        <fullName evidence="11">Triacylglycerol lipase</fullName>
    </submittedName>
</protein>
<feature type="region of interest" description="Disordered" evidence="8">
    <location>
        <begin position="489"/>
        <end position="509"/>
    </location>
</feature>
<evidence type="ECO:0000259" key="10">
    <source>
        <dbReference type="Pfam" id="PF04083"/>
    </source>
</evidence>
<proteinExistence type="predicted"/>
<evidence type="ECO:0000256" key="4">
    <source>
        <dbReference type="ARBA" id="ARBA00022963"/>
    </source>
</evidence>
<gene>
    <name evidence="11" type="ORF">BGHDH14_bgh03032</name>
</gene>
<feature type="compositionally biased region" description="Polar residues" evidence="8">
    <location>
        <begin position="577"/>
        <end position="599"/>
    </location>
</feature>
<feature type="transmembrane region" description="Helical" evidence="9">
    <location>
        <begin position="15"/>
        <end position="47"/>
    </location>
</feature>
<evidence type="ECO:0000256" key="6">
    <source>
        <dbReference type="ARBA" id="ARBA00023098"/>
    </source>
</evidence>
<evidence type="ECO:0000313" key="11">
    <source>
        <dbReference type="EMBL" id="CCU76573.1"/>
    </source>
</evidence>
<dbReference type="PANTHER" id="PTHR11005">
    <property type="entry name" value="LYSOSOMAL ACID LIPASE-RELATED"/>
    <property type="match status" value="1"/>
</dbReference>
<feature type="compositionally biased region" description="Polar residues" evidence="8">
    <location>
        <begin position="500"/>
        <end position="509"/>
    </location>
</feature>
<dbReference type="eggNOG" id="KOG2624">
    <property type="taxonomic scope" value="Eukaryota"/>
</dbReference>
<dbReference type="InParanoid" id="N1JFM5"/>
<dbReference type="OrthoDB" id="9974421at2759"/>
<evidence type="ECO:0000256" key="5">
    <source>
        <dbReference type="ARBA" id="ARBA00022989"/>
    </source>
</evidence>
<comment type="subcellular location">
    <subcellularLocation>
        <location evidence="1">Membrane</location>
        <topology evidence="1">Single-pass membrane protein</topology>
    </subcellularLocation>
</comment>
<keyword evidence="6" id="KW-0443">Lipid metabolism</keyword>